<dbReference type="Gene3D" id="2.30.30.100">
    <property type="match status" value="1"/>
</dbReference>
<evidence type="ECO:0000256" key="3">
    <source>
        <dbReference type="ARBA" id="ARBA00024227"/>
    </source>
</evidence>
<evidence type="ECO:0000313" key="6">
    <source>
        <dbReference type="EMBL" id="KIT17926.1"/>
    </source>
</evidence>
<dbReference type="GO" id="GO:0004077">
    <property type="term" value="F:biotin--[biotin carboxyl-carrier protein] ligase activity"/>
    <property type="evidence" value="ECO:0007669"/>
    <property type="project" value="UniProtKB-EC"/>
</dbReference>
<dbReference type="Pfam" id="PF03099">
    <property type="entry name" value="BPL_LplA_LipB"/>
    <property type="match status" value="1"/>
</dbReference>
<evidence type="ECO:0000313" key="7">
    <source>
        <dbReference type="Proteomes" id="UP000032232"/>
    </source>
</evidence>
<dbReference type="GO" id="GO:0005737">
    <property type="term" value="C:cytoplasm"/>
    <property type="evidence" value="ECO:0007669"/>
    <property type="project" value="TreeGrafter"/>
</dbReference>
<dbReference type="CDD" id="cd16442">
    <property type="entry name" value="BPL"/>
    <property type="match status" value="1"/>
</dbReference>
<dbReference type="STRING" id="935700.jaqu_02820"/>
<evidence type="ECO:0000256" key="4">
    <source>
        <dbReference type="ARBA" id="ARBA00047846"/>
    </source>
</evidence>
<keyword evidence="1 6" id="KW-0436">Ligase</keyword>
<sequence length="236" mass="24464">MNWPEGVGRIVLDTVGSTSEEARVRAGNGPVWVLACHQTAARGRRGRPWSMPEGNFAASLAWHPTGSPAEHGLRSFTASLALAEALEAFGVTGLTLKWPNDVLRHGGKLAGILLESPAPGLLVLGIGVNLAAAPEAVEAGALSPAALDGSIAPEALLDVLAPAFAAREAQLVRDGFGPIREDWLARAGGLGGPVTARLMTREVRGTFADVDEVGHLVLDTPQGRQHLPAGDVFFGG</sequence>
<gene>
    <name evidence="6" type="primary">birA</name>
    <name evidence="6" type="ORF">jaqu_02820</name>
</gene>
<dbReference type="Proteomes" id="UP000032232">
    <property type="component" value="Unassembled WGS sequence"/>
</dbReference>
<feature type="domain" description="BPL/LPL catalytic" evidence="5">
    <location>
        <begin position="1"/>
        <end position="172"/>
    </location>
</feature>
<dbReference type="PROSITE" id="PS51733">
    <property type="entry name" value="BPL_LPL_CATALYTIC"/>
    <property type="match status" value="1"/>
</dbReference>
<dbReference type="PANTHER" id="PTHR12835">
    <property type="entry name" value="BIOTIN PROTEIN LIGASE"/>
    <property type="match status" value="1"/>
</dbReference>
<protein>
    <recommendedName>
        <fullName evidence="3">biotin--[biotin carboxyl-carrier protein] ligase</fullName>
        <ecNumber evidence="3">6.3.4.15</ecNumber>
    </recommendedName>
</protein>
<evidence type="ECO:0000259" key="5">
    <source>
        <dbReference type="PROSITE" id="PS51733"/>
    </source>
</evidence>
<dbReference type="PATRIC" id="fig|935700.4.peg.307"/>
<dbReference type="OrthoDB" id="9807064at2"/>
<reference evidence="6 7" key="1">
    <citation type="submission" date="2015-02" db="EMBL/GenBank/DDBJ databases">
        <title>Genome Sequence of Jannaschia aquimarina DSM28248, a member of the Roseobacter clade.</title>
        <authorList>
            <person name="Voget S."/>
            <person name="Daniel R."/>
        </authorList>
    </citation>
    <scope>NUCLEOTIDE SEQUENCE [LARGE SCALE GENOMIC DNA]</scope>
    <source>
        <strain evidence="6 7">GSW-M26</strain>
    </source>
</reference>
<keyword evidence="7" id="KW-1185">Reference proteome</keyword>
<name>A0A0D1ELT3_9RHOB</name>
<evidence type="ECO:0000256" key="2">
    <source>
        <dbReference type="ARBA" id="ARBA00023267"/>
    </source>
</evidence>
<dbReference type="InterPro" id="IPR004143">
    <property type="entry name" value="BPL_LPL_catalytic"/>
</dbReference>
<dbReference type="Pfam" id="PF02237">
    <property type="entry name" value="BPL_C"/>
    <property type="match status" value="1"/>
</dbReference>
<dbReference type="NCBIfam" id="TIGR00121">
    <property type="entry name" value="birA_ligase"/>
    <property type="match status" value="1"/>
</dbReference>
<evidence type="ECO:0000256" key="1">
    <source>
        <dbReference type="ARBA" id="ARBA00022598"/>
    </source>
</evidence>
<dbReference type="PANTHER" id="PTHR12835:SF5">
    <property type="entry name" value="BIOTIN--PROTEIN LIGASE"/>
    <property type="match status" value="1"/>
</dbReference>
<dbReference type="AlphaFoldDB" id="A0A0D1ELT3"/>
<dbReference type="SUPFAM" id="SSF55681">
    <property type="entry name" value="Class II aaRS and biotin synthetases"/>
    <property type="match status" value="1"/>
</dbReference>
<accession>A0A0D1ELT3</accession>
<organism evidence="6 7">
    <name type="scientific">Jannaschia aquimarina</name>
    <dbReference type="NCBI Taxonomy" id="935700"/>
    <lineage>
        <taxon>Bacteria</taxon>
        <taxon>Pseudomonadati</taxon>
        <taxon>Pseudomonadota</taxon>
        <taxon>Alphaproteobacteria</taxon>
        <taxon>Rhodobacterales</taxon>
        <taxon>Roseobacteraceae</taxon>
        <taxon>Jannaschia</taxon>
    </lineage>
</organism>
<dbReference type="InterPro" id="IPR003142">
    <property type="entry name" value="BPL_C"/>
</dbReference>
<comment type="caution">
    <text evidence="6">The sequence shown here is derived from an EMBL/GenBank/DDBJ whole genome shotgun (WGS) entry which is preliminary data.</text>
</comment>
<dbReference type="EMBL" id="JYFE01000008">
    <property type="protein sequence ID" value="KIT17926.1"/>
    <property type="molecule type" value="Genomic_DNA"/>
</dbReference>
<comment type="catalytic activity">
    <reaction evidence="4">
        <text>biotin + L-lysyl-[protein] + ATP = N(6)-biotinyl-L-lysyl-[protein] + AMP + diphosphate + H(+)</text>
        <dbReference type="Rhea" id="RHEA:11756"/>
        <dbReference type="Rhea" id="RHEA-COMP:9752"/>
        <dbReference type="Rhea" id="RHEA-COMP:10505"/>
        <dbReference type="ChEBI" id="CHEBI:15378"/>
        <dbReference type="ChEBI" id="CHEBI:29969"/>
        <dbReference type="ChEBI" id="CHEBI:30616"/>
        <dbReference type="ChEBI" id="CHEBI:33019"/>
        <dbReference type="ChEBI" id="CHEBI:57586"/>
        <dbReference type="ChEBI" id="CHEBI:83144"/>
        <dbReference type="ChEBI" id="CHEBI:456215"/>
        <dbReference type="EC" id="6.3.4.15"/>
    </reaction>
</comment>
<dbReference type="EC" id="6.3.4.15" evidence="3"/>
<dbReference type="Gene3D" id="3.30.930.10">
    <property type="entry name" value="Bira Bifunctional Protein, Domain 2"/>
    <property type="match status" value="1"/>
</dbReference>
<keyword evidence="2" id="KW-0092">Biotin</keyword>
<proteinExistence type="predicted"/>
<dbReference type="InterPro" id="IPR004408">
    <property type="entry name" value="Biotin_CoA_COase_ligase"/>
</dbReference>
<dbReference type="InterPro" id="IPR045864">
    <property type="entry name" value="aa-tRNA-synth_II/BPL/LPL"/>
</dbReference>